<evidence type="ECO:0000313" key="1">
    <source>
        <dbReference type="EMBL" id="EKR56348.1"/>
    </source>
</evidence>
<organism evidence="1 2">
    <name type="scientific">Leptospira interrogans str. UI 12758</name>
    <dbReference type="NCBI Taxonomy" id="1049938"/>
    <lineage>
        <taxon>Bacteria</taxon>
        <taxon>Pseudomonadati</taxon>
        <taxon>Spirochaetota</taxon>
        <taxon>Spirochaetia</taxon>
        <taxon>Leptospirales</taxon>
        <taxon>Leptospiraceae</taxon>
        <taxon>Leptospira</taxon>
    </lineage>
</organism>
<accession>A0A0E2DA59</accession>
<dbReference type="EMBL" id="AHNR02000016">
    <property type="protein sequence ID" value="EKR56348.1"/>
    <property type="molecule type" value="Genomic_DNA"/>
</dbReference>
<proteinExistence type="predicted"/>
<reference evidence="1 2" key="1">
    <citation type="submission" date="2012-10" db="EMBL/GenBank/DDBJ databases">
        <authorList>
            <person name="Harkins D.M."/>
            <person name="Durkin A.S."/>
            <person name="Brinkac L.M."/>
            <person name="Haft D.H."/>
            <person name="Selengut J.D."/>
            <person name="Sanka R."/>
            <person name="DePew J."/>
            <person name="Purushe J."/>
            <person name="Chanthongthip A."/>
            <person name="Lattana O."/>
            <person name="Phetsouvanh R."/>
            <person name="Newton P.N."/>
            <person name="Vinetz J.M."/>
            <person name="Sutton G.G."/>
            <person name="Nierman W.C."/>
            <person name="Fouts D.E."/>
        </authorList>
    </citation>
    <scope>NUCLEOTIDE SEQUENCE [LARGE SCALE GENOMIC DNA]</scope>
    <source>
        <strain evidence="1 2">UI 12758</strain>
    </source>
</reference>
<protein>
    <submittedName>
        <fullName evidence="1">Uncharacterized protein</fullName>
    </submittedName>
</protein>
<sequence length="45" mass="5407">MFILPFFHKFKILDVSKKSSSLRILEINITPTNIFFRVYSLFQNL</sequence>
<evidence type="ECO:0000313" key="2">
    <source>
        <dbReference type="Proteomes" id="UP000001340"/>
    </source>
</evidence>
<dbReference type="Proteomes" id="UP000001340">
    <property type="component" value="Unassembled WGS sequence"/>
</dbReference>
<dbReference type="AlphaFoldDB" id="A0A0E2DA59"/>
<comment type="caution">
    <text evidence="1">The sequence shown here is derived from an EMBL/GenBank/DDBJ whole genome shotgun (WGS) entry which is preliminary data.</text>
</comment>
<name>A0A0E2DA59_LEPIR</name>
<gene>
    <name evidence="1" type="ORF">LEP1GSC105_3441</name>
</gene>